<dbReference type="RefSeq" id="WP_052400536.1">
    <property type="nucleotide sequence ID" value="NZ_CP066077.1"/>
</dbReference>
<evidence type="ECO:0000259" key="2">
    <source>
        <dbReference type="Pfam" id="PF02517"/>
    </source>
</evidence>
<name>A0A7T4N9Z4_9BURK</name>
<dbReference type="GO" id="GO:0008237">
    <property type="term" value="F:metallopeptidase activity"/>
    <property type="evidence" value="ECO:0007669"/>
    <property type="project" value="UniProtKB-KW"/>
</dbReference>
<keyword evidence="1" id="KW-0472">Membrane</keyword>
<sequence length="156" mass="16717">MSESLATRTSKAGAFTRRFWFVAFSIAVGPIGALLAASILNAQPAASSGSHSAIWSLLLSLVIAPVLEELAFREFLQGILNETRLGRKHACGVTGANLATSLFFAACHIPSQGARLACLIVFPSLMLGRMKEFFPAMLPVIGLHAWYNACLFIAIH</sequence>
<dbReference type="Pfam" id="PF02517">
    <property type="entry name" value="Rce1-like"/>
    <property type="match status" value="1"/>
</dbReference>
<keyword evidence="1" id="KW-1133">Transmembrane helix</keyword>
<accession>A0A7T4N9Z4</accession>
<dbReference type="Proteomes" id="UP000595610">
    <property type="component" value="Plasmid unnamed"/>
</dbReference>
<evidence type="ECO:0000256" key="1">
    <source>
        <dbReference type="SAM" id="Phobius"/>
    </source>
</evidence>
<evidence type="ECO:0000313" key="4">
    <source>
        <dbReference type="Proteomes" id="UP000595610"/>
    </source>
</evidence>
<proteinExistence type="predicted"/>
<keyword evidence="1" id="KW-0812">Transmembrane</keyword>
<dbReference type="AlphaFoldDB" id="A0A7T4N9Z4"/>
<dbReference type="EMBL" id="CP066077">
    <property type="protein sequence ID" value="QQC67972.1"/>
    <property type="molecule type" value="Genomic_DNA"/>
</dbReference>
<keyword evidence="3" id="KW-0614">Plasmid</keyword>
<dbReference type="GO" id="GO:0080120">
    <property type="term" value="P:CAAX-box protein maturation"/>
    <property type="evidence" value="ECO:0007669"/>
    <property type="project" value="UniProtKB-ARBA"/>
</dbReference>
<keyword evidence="3" id="KW-0482">Metalloprotease</keyword>
<geneLocation type="plasmid" evidence="3 4">
    <name>unnamed</name>
</geneLocation>
<feature type="domain" description="CAAX prenyl protease 2/Lysostaphin resistance protein A-like" evidence="2">
    <location>
        <begin position="52"/>
        <end position="149"/>
    </location>
</feature>
<dbReference type="InterPro" id="IPR003675">
    <property type="entry name" value="Rce1/LyrA-like_dom"/>
</dbReference>
<dbReference type="GO" id="GO:0004175">
    <property type="term" value="F:endopeptidase activity"/>
    <property type="evidence" value="ECO:0007669"/>
    <property type="project" value="UniProtKB-ARBA"/>
</dbReference>
<feature type="transmembrane region" description="Helical" evidence="1">
    <location>
        <begin position="52"/>
        <end position="72"/>
    </location>
</feature>
<feature type="transmembrane region" description="Helical" evidence="1">
    <location>
        <begin position="133"/>
        <end position="155"/>
    </location>
</feature>
<gene>
    <name evidence="3" type="ORF">I6I06_28770</name>
</gene>
<protein>
    <submittedName>
        <fullName evidence="3">CPBP family intramembrane metalloprotease</fullName>
    </submittedName>
</protein>
<organism evidence="3 4">
    <name type="scientific">Paraburkholderia ginsengisoli</name>
    <dbReference type="NCBI Taxonomy" id="311231"/>
    <lineage>
        <taxon>Bacteria</taxon>
        <taxon>Pseudomonadati</taxon>
        <taxon>Pseudomonadota</taxon>
        <taxon>Betaproteobacteria</taxon>
        <taxon>Burkholderiales</taxon>
        <taxon>Burkholderiaceae</taxon>
        <taxon>Paraburkholderia</taxon>
    </lineage>
</organism>
<dbReference type="GO" id="GO:0006508">
    <property type="term" value="P:proteolysis"/>
    <property type="evidence" value="ECO:0007669"/>
    <property type="project" value="UniProtKB-KW"/>
</dbReference>
<keyword evidence="4" id="KW-1185">Reference proteome</keyword>
<keyword evidence="3" id="KW-0378">Hydrolase</keyword>
<reference evidence="3 4" key="1">
    <citation type="submission" date="2020-12" db="EMBL/GenBank/DDBJ databases">
        <title>FDA dAtabase for Regulatory Grade micrObial Sequences (FDA-ARGOS): Supporting development and validation of Infectious Disease Dx tests.</title>
        <authorList>
            <person name="Nelson B."/>
            <person name="Plummer A."/>
            <person name="Tallon L."/>
            <person name="Sadzewicz L."/>
            <person name="Zhao X."/>
            <person name="Boylan J."/>
            <person name="Ott S."/>
            <person name="Bowen H."/>
            <person name="Vavikolanu K."/>
            <person name="Mehta A."/>
            <person name="Aluvathingal J."/>
            <person name="Nadendla S."/>
            <person name="Myers T."/>
            <person name="Yan Y."/>
            <person name="Sichtig H."/>
        </authorList>
    </citation>
    <scope>NUCLEOTIDE SEQUENCE [LARGE SCALE GENOMIC DNA]</scope>
    <source>
        <strain evidence="3 4">FDAARGOS_1049</strain>
        <plasmid evidence="3 4">unnamed</plasmid>
    </source>
</reference>
<evidence type="ECO:0000313" key="3">
    <source>
        <dbReference type="EMBL" id="QQC67972.1"/>
    </source>
</evidence>
<feature type="transmembrane region" description="Helical" evidence="1">
    <location>
        <begin position="20"/>
        <end position="40"/>
    </location>
</feature>
<dbReference type="KEGG" id="pgis:I6I06_28770"/>
<keyword evidence="3" id="KW-0645">Protease</keyword>